<gene>
    <name evidence="4" type="ORF">VLK81_06215</name>
</gene>
<dbReference type="RefSeq" id="WP_324619785.1">
    <property type="nucleotide sequence ID" value="NZ_JAYKOT010000003.1"/>
</dbReference>
<dbReference type="Proteomes" id="UP001357733">
    <property type="component" value="Unassembled WGS sequence"/>
</dbReference>
<dbReference type="SMART" id="SM00563">
    <property type="entry name" value="PlsC"/>
    <property type="match status" value="1"/>
</dbReference>
<protein>
    <submittedName>
        <fullName evidence="4">Lysophospholipid acyltransferase family protein</fullName>
    </submittedName>
</protein>
<dbReference type="GO" id="GO:0006654">
    <property type="term" value="P:phosphatidic acid biosynthetic process"/>
    <property type="evidence" value="ECO:0007669"/>
    <property type="project" value="TreeGrafter"/>
</dbReference>
<evidence type="ECO:0000256" key="1">
    <source>
        <dbReference type="ARBA" id="ARBA00022679"/>
    </source>
</evidence>
<dbReference type="InterPro" id="IPR002123">
    <property type="entry name" value="Plipid/glycerol_acylTrfase"/>
</dbReference>
<evidence type="ECO:0000256" key="2">
    <source>
        <dbReference type="ARBA" id="ARBA00023315"/>
    </source>
</evidence>
<evidence type="ECO:0000313" key="4">
    <source>
        <dbReference type="EMBL" id="MEB3429606.1"/>
    </source>
</evidence>
<dbReference type="AlphaFoldDB" id="A0AAW9MRB1"/>
<feature type="domain" description="Phospholipid/glycerol acyltransferase" evidence="3">
    <location>
        <begin position="32"/>
        <end position="144"/>
    </location>
</feature>
<reference evidence="4 5" key="1">
    <citation type="submission" date="2024-01" db="EMBL/GenBank/DDBJ databases">
        <title>Complete genome sequence of Citroniella saccharovorans strain M6.X9, isolated from human fecal sample.</title>
        <authorList>
            <person name="Cheng G."/>
            <person name="Westerholm M."/>
            <person name="Schnurer A."/>
        </authorList>
    </citation>
    <scope>NUCLEOTIDE SEQUENCE [LARGE SCALE GENOMIC DNA]</scope>
    <source>
        <strain evidence="4 5">DSM 29873</strain>
    </source>
</reference>
<name>A0AAW9MRB1_9FIRM</name>
<evidence type="ECO:0000313" key="5">
    <source>
        <dbReference type="Proteomes" id="UP001357733"/>
    </source>
</evidence>
<dbReference type="PANTHER" id="PTHR10434">
    <property type="entry name" value="1-ACYL-SN-GLYCEROL-3-PHOSPHATE ACYLTRANSFERASE"/>
    <property type="match status" value="1"/>
</dbReference>
<dbReference type="SUPFAM" id="SSF69593">
    <property type="entry name" value="Glycerol-3-phosphate (1)-acyltransferase"/>
    <property type="match status" value="1"/>
</dbReference>
<organism evidence="4 5">
    <name type="scientific">Citroniella saccharovorans</name>
    <dbReference type="NCBI Taxonomy" id="2053367"/>
    <lineage>
        <taxon>Bacteria</taxon>
        <taxon>Bacillati</taxon>
        <taxon>Bacillota</taxon>
        <taxon>Tissierellia</taxon>
        <taxon>Tissierellales</taxon>
        <taxon>Peptoniphilaceae</taxon>
        <taxon>Citroniella</taxon>
    </lineage>
</organism>
<keyword evidence="1" id="KW-0808">Transferase</keyword>
<dbReference type="Pfam" id="PF01553">
    <property type="entry name" value="Acyltransferase"/>
    <property type="match status" value="1"/>
</dbReference>
<keyword evidence="2 4" id="KW-0012">Acyltransferase</keyword>
<dbReference type="CDD" id="cd07989">
    <property type="entry name" value="LPLAT_AGPAT-like"/>
    <property type="match status" value="1"/>
</dbReference>
<dbReference type="EMBL" id="JAYKOT010000003">
    <property type="protein sequence ID" value="MEB3429606.1"/>
    <property type="molecule type" value="Genomic_DNA"/>
</dbReference>
<proteinExistence type="predicted"/>
<comment type="caution">
    <text evidence="4">The sequence shown here is derived from an EMBL/GenBank/DDBJ whole genome shotgun (WGS) entry which is preliminary data.</text>
</comment>
<sequence length="190" mass="21900">MYNVLKFISNVIFRLFFRIKIHGNNKLPDGRLIICSNHISALDPIILAISTNRKISFLAKKELFKNRIISKFLYSIGAIPINRDALDIKALKKSINILQEEKVLGIFPEGTRIKSISEENIKSGIGLISSRAKSNIQPVFIKSDYKLFSKIEIFYRDIVRVEDYMELEDKNKEIALATYRVIYDVESENV</sequence>
<dbReference type="PANTHER" id="PTHR10434:SF11">
    <property type="entry name" value="1-ACYL-SN-GLYCEROL-3-PHOSPHATE ACYLTRANSFERASE"/>
    <property type="match status" value="1"/>
</dbReference>
<keyword evidence="5" id="KW-1185">Reference proteome</keyword>
<evidence type="ECO:0000259" key="3">
    <source>
        <dbReference type="SMART" id="SM00563"/>
    </source>
</evidence>
<accession>A0AAW9MRB1</accession>
<dbReference type="GO" id="GO:0003841">
    <property type="term" value="F:1-acylglycerol-3-phosphate O-acyltransferase activity"/>
    <property type="evidence" value="ECO:0007669"/>
    <property type="project" value="TreeGrafter"/>
</dbReference>